<evidence type="ECO:0000256" key="3">
    <source>
        <dbReference type="ARBA" id="ARBA00023163"/>
    </source>
</evidence>
<keyword evidence="1" id="KW-0805">Transcription regulation</keyword>
<proteinExistence type="predicted"/>
<dbReference type="InterPro" id="IPR009057">
    <property type="entry name" value="Homeodomain-like_sf"/>
</dbReference>
<dbReference type="SUPFAM" id="SSF46689">
    <property type="entry name" value="Homeodomain-like"/>
    <property type="match status" value="1"/>
</dbReference>
<keyword evidence="2 5" id="KW-0238">DNA-binding</keyword>
<evidence type="ECO:0000313" key="5">
    <source>
        <dbReference type="EMBL" id="SDY62573.1"/>
    </source>
</evidence>
<evidence type="ECO:0000256" key="2">
    <source>
        <dbReference type="ARBA" id="ARBA00023125"/>
    </source>
</evidence>
<protein>
    <submittedName>
        <fullName evidence="5">AraC-type DNA-binding protein</fullName>
    </submittedName>
</protein>
<organism evidence="5 6">
    <name type="scientific">Acinetobacter kyonggiensis</name>
    <dbReference type="NCBI Taxonomy" id="595670"/>
    <lineage>
        <taxon>Bacteria</taxon>
        <taxon>Pseudomonadati</taxon>
        <taxon>Pseudomonadota</taxon>
        <taxon>Gammaproteobacteria</taxon>
        <taxon>Moraxellales</taxon>
        <taxon>Moraxellaceae</taxon>
        <taxon>Acinetobacter</taxon>
    </lineage>
</organism>
<evidence type="ECO:0000259" key="4">
    <source>
        <dbReference type="PROSITE" id="PS01124"/>
    </source>
</evidence>
<dbReference type="PANTHER" id="PTHR47894">
    <property type="entry name" value="HTH-TYPE TRANSCRIPTIONAL REGULATOR GADX"/>
    <property type="match status" value="1"/>
</dbReference>
<dbReference type="Proteomes" id="UP000199035">
    <property type="component" value="Unassembled WGS sequence"/>
</dbReference>
<gene>
    <name evidence="5" type="ORF">SAMN05421643_11734</name>
</gene>
<reference evidence="6" key="1">
    <citation type="submission" date="2016-10" db="EMBL/GenBank/DDBJ databases">
        <authorList>
            <person name="Varghese N."/>
            <person name="Submissions S."/>
        </authorList>
    </citation>
    <scope>NUCLEOTIDE SEQUENCE [LARGE SCALE GENOMIC DNA]</scope>
    <source>
        <strain evidence="6">ANC 5109</strain>
    </source>
</reference>
<name>A0A1H3LDU2_9GAMM</name>
<dbReference type="Gene3D" id="1.10.10.60">
    <property type="entry name" value="Homeodomain-like"/>
    <property type="match status" value="1"/>
</dbReference>
<dbReference type="RefSeq" id="WP_092691399.1">
    <property type="nucleotide sequence ID" value="NZ_FNPK01000017.1"/>
</dbReference>
<dbReference type="EMBL" id="FNPK01000017">
    <property type="protein sequence ID" value="SDY62573.1"/>
    <property type="molecule type" value="Genomic_DNA"/>
</dbReference>
<dbReference type="GO" id="GO:0005829">
    <property type="term" value="C:cytosol"/>
    <property type="evidence" value="ECO:0007669"/>
    <property type="project" value="TreeGrafter"/>
</dbReference>
<dbReference type="STRING" id="595670.SAMN05421643_11734"/>
<dbReference type="GO" id="GO:0003700">
    <property type="term" value="F:DNA-binding transcription factor activity"/>
    <property type="evidence" value="ECO:0007669"/>
    <property type="project" value="InterPro"/>
</dbReference>
<evidence type="ECO:0000256" key="1">
    <source>
        <dbReference type="ARBA" id="ARBA00023015"/>
    </source>
</evidence>
<dbReference type="GO" id="GO:0000976">
    <property type="term" value="F:transcription cis-regulatory region binding"/>
    <property type="evidence" value="ECO:0007669"/>
    <property type="project" value="TreeGrafter"/>
</dbReference>
<dbReference type="InterPro" id="IPR032687">
    <property type="entry name" value="AraC-type_N"/>
</dbReference>
<dbReference type="AlphaFoldDB" id="A0A1H3LDU2"/>
<dbReference type="PROSITE" id="PS01124">
    <property type="entry name" value="HTH_ARAC_FAMILY_2"/>
    <property type="match status" value="1"/>
</dbReference>
<feature type="domain" description="HTH araC/xylS-type" evidence="4">
    <location>
        <begin position="238"/>
        <end position="339"/>
    </location>
</feature>
<dbReference type="InterPro" id="IPR018060">
    <property type="entry name" value="HTH_AraC"/>
</dbReference>
<evidence type="ECO:0000313" key="6">
    <source>
        <dbReference type="Proteomes" id="UP000199035"/>
    </source>
</evidence>
<dbReference type="PANTHER" id="PTHR47894:SF1">
    <property type="entry name" value="HTH-TYPE TRANSCRIPTIONAL REGULATOR VQSM"/>
    <property type="match status" value="1"/>
</dbReference>
<keyword evidence="6" id="KW-1185">Reference proteome</keyword>
<sequence>MKTISPKQDQGIPGVYGLLLLDVVSRWGYNAEALFTPFHLTSELLADPNFRIPTSVANELVKHALRLTGEPTLGFHLGTQMRISIHGFIGYAIMTAHDITDALVLANRFIQLRMPFLQLYFSTFGEKATLQLQCDFDIEPLRTEITIALTFGIITMAKALTDCDDLSGDIDFDFAQPSGFERYINKFPSHNFRFEQPHLLSSFDKKYLSFKMVNADPIASQIAINQCEAELSALGERRRLAMRVRDILTKSEQHYLSIENVADRLHMSDRTLKRQLAAEGTSFSTLVDEVRYRHATSLLSRTDYTLELIADELGYSDVANFSRAFKRWSGRSPSNWRKDPYL</sequence>
<dbReference type="SMART" id="SM00342">
    <property type="entry name" value="HTH_ARAC"/>
    <property type="match status" value="1"/>
</dbReference>
<keyword evidence="3" id="KW-0804">Transcription</keyword>
<dbReference type="Pfam" id="PF12833">
    <property type="entry name" value="HTH_18"/>
    <property type="match status" value="1"/>
</dbReference>
<dbReference type="Pfam" id="PF12625">
    <property type="entry name" value="Arabinose_bd"/>
    <property type="match status" value="1"/>
</dbReference>
<accession>A0A1H3LDU2</accession>